<organism evidence="8 9">
    <name type="scientific">Sulfitobacter profundi</name>
    <dbReference type="NCBI Taxonomy" id="2679961"/>
    <lineage>
        <taxon>Bacteria</taxon>
        <taxon>Pseudomonadati</taxon>
        <taxon>Pseudomonadota</taxon>
        <taxon>Alphaproteobacteria</taxon>
        <taxon>Rhodobacterales</taxon>
        <taxon>Roseobacteraceae</taxon>
        <taxon>Sulfitobacter</taxon>
    </lineage>
</organism>
<dbReference type="InterPro" id="IPR001851">
    <property type="entry name" value="ABC_transp_permease"/>
</dbReference>
<evidence type="ECO:0000256" key="2">
    <source>
        <dbReference type="ARBA" id="ARBA00022475"/>
    </source>
</evidence>
<dbReference type="InterPro" id="IPR043428">
    <property type="entry name" value="LivM-like"/>
</dbReference>
<feature type="transmembrane region" description="Helical" evidence="6">
    <location>
        <begin position="5"/>
        <end position="24"/>
    </location>
</feature>
<evidence type="ECO:0000256" key="3">
    <source>
        <dbReference type="ARBA" id="ARBA00022692"/>
    </source>
</evidence>
<keyword evidence="2" id="KW-1003">Cell membrane</keyword>
<evidence type="ECO:0000256" key="5">
    <source>
        <dbReference type="ARBA" id="ARBA00023136"/>
    </source>
</evidence>
<protein>
    <recommendedName>
        <fullName evidence="10">Branched-chain amino acid ABC transporter permease</fullName>
    </recommendedName>
</protein>
<feature type="transmembrane region" description="Helical" evidence="6">
    <location>
        <begin position="87"/>
        <end position="106"/>
    </location>
</feature>
<feature type="transmembrane region" description="Helical" evidence="6">
    <location>
        <begin position="30"/>
        <end position="51"/>
    </location>
</feature>
<accession>A0ABW1Z3U9</accession>
<keyword evidence="3 6" id="KW-0812">Transmembrane</keyword>
<evidence type="ECO:0000256" key="4">
    <source>
        <dbReference type="ARBA" id="ARBA00022989"/>
    </source>
</evidence>
<dbReference type="EMBL" id="JBHSWA010000003">
    <property type="protein sequence ID" value="MFC6643385.1"/>
    <property type="molecule type" value="Genomic_DNA"/>
</dbReference>
<evidence type="ECO:0008006" key="10">
    <source>
        <dbReference type="Google" id="ProtNLM"/>
    </source>
</evidence>
<name>A0ABW1Z3U9_9RHOB</name>
<comment type="subcellular location">
    <subcellularLocation>
        <location evidence="1">Cell membrane</location>
        <topology evidence="1">Multi-pass membrane protein</topology>
    </subcellularLocation>
</comment>
<evidence type="ECO:0000256" key="1">
    <source>
        <dbReference type="ARBA" id="ARBA00004651"/>
    </source>
</evidence>
<dbReference type="PANTHER" id="PTHR30482">
    <property type="entry name" value="HIGH-AFFINITY BRANCHED-CHAIN AMINO ACID TRANSPORT SYSTEM PERMEASE"/>
    <property type="match status" value="1"/>
</dbReference>
<comment type="caution">
    <text evidence="8">The sequence shown here is derived from an EMBL/GenBank/DDBJ whole genome shotgun (WGS) entry which is preliminary data.</text>
</comment>
<dbReference type="EMBL" id="JBHSWA010000003">
    <property type="protein sequence ID" value="MFC6643620.1"/>
    <property type="molecule type" value="Genomic_DNA"/>
</dbReference>
<proteinExistence type="predicted"/>
<reference evidence="8" key="3">
    <citation type="submission" date="2024-09" db="EMBL/GenBank/DDBJ databases">
        <authorList>
            <person name="Sun Q."/>
            <person name="Mori K."/>
        </authorList>
    </citation>
    <scope>NUCLEOTIDE SEQUENCE</scope>
    <source>
        <strain evidence="8">NBRC 113428</strain>
    </source>
</reference>
<keyword evidence="4 6" id="KW-1133">Transmembrane helix</keyword>
<dbReference type="Proteomes" id="UP001596403">
    <property type="component" value="Unassembled WGS sequence"/>
</dbReference>
<dbReference type="PANTHER" id="PTHR30482:SF17">
    <property type="entry name" value="ABC TRANSPORTER ATP-BINDING PROTEIN"/>
    <property type="match status" value="1"/>
</dbReference>
<dbReference type="Pfam" id="PF02653">
    <property type="entry name" value="BPD_transp_2"/>
    <property type="match status" value="1"/>
</dbReference>
<evidence type="ECO:0000256" key="6">
    <source>
        <dbReference type="SAM" id="Phobius"/>
    </source>
</evidence>
<keyword evidence="9" id="KW-1185">Reference proteome</keyword>
<dbReference type="RefSeq" id="WP_386259461.1">
    <property type="nucleotide sequence ID" value="NZ_JBHSWA010000003.1"/>
</dbReference>
<feature type="transmembrane region" description="Helical" evidence="6">
    <location>
        <begin position="63"/>
        <end position="81"/>
    </location>
</feature>
<reference evidence="9" key="2">
    <citation type="journal article" date="2019" name="Int. J. Syst. Evol. Microbiol.">
        <title>The Global Catalogue of Microorganisms (GCM) 10K type strain sequencing project: providing services to taxonomists for standard genome sequencing and annotation.</title>
        <authorList>
            <consortium name="The Broad Institute Genomics Platform"/>
            <consortium name="The Broad Institute Genome Sequencing Center for Infectious Disease"/>
            <person name="Wu L."/>
            <person name="Ma J."/>
        </authorList>
    </citation>
    <scope>NUCLEOTIDE SEQUENCE [LARGE SCALE GENOMIC DNA]</scope>
    <source>
        <strain evidence="9">NBRC 111368</strain>
    </source>
</reference>
<sequence length="115" mass="12255">MTRRIIGQALMGIIIAVMIIVPFFVQDEQWVNLVSLILIWALFAIGFDLVFGVTGMLSFGHAALFGAGGYALTILTLSYGVGFIPGLFAAAIVGAVLAYLMGLFALRVSGLFLHC</sequence>
<keyword evidence="5 6" id="KW-0472">Membrane</keyword>
<evidence type="ECO:0000313" key="9">
    <source>
        <dbReference type="Proteomes" id="UP001596403"/>
    </source>
</evidence>
<evidence type="ECO:0000313" key="7">
    <source>
        <dbReference type="EMBL" id="MFC6643385.1"/>
    </source>
</evidence>
<gene>
    <name evidence="7" type="ORF">ACFQAU_18440</name>
    <name evidence="8" type="ORF">ACFQAU_19780</name>
</gene>
<reference evidence="8" key="1">
    <citation type="journal article" date="2014" name="Int. J. Syst. Evol. Microbiol.">
        <title>Complete genome of a new Firmicutes species belonging to the dominant human colonic microbiota ('Ruminococcus bicirculans') reveals two chromosomes and a selective capacity to utilize plant glucans.</title>
        <authorList>
            <consortium name="NISC Comparative Sequencing Program"/>
            <person name="Wegmann U."/>
            <person name="Louis P."/>
            <person name="Goesmann A."/>
            <person name="Henrissat B."/>
            <person name="Duncan S.H."/>
            <person name="Flint H.J."/>
        </authorList>
    </citation>
    <scope>NUCLEOTIDE SEQUENCE</scope>
    <source>
        <strain evidence="8">NBRC 113428</strain>
    </source>
</reference>
<evidence type="ECO:0000313" key="8">
    <source>
        <dbReference type="EMBL" id="MFC6643620.1"/>
    </source>
</evidence>